<feature type="region of interest" description="Disordered" evidence="1">
    <location>
        <begin position="17"/>
        <end position="48"/>
    </location>
</feature>
<feature type="region of interest" description="Disordered" evidence="1">
    <location>
        <begin position="363"/>
        <end position="392"/>
    </location>
</feature>
<organism evidence="2 3">
    <name type="scientific">Purpureocillium lilacinum</name>
    <name type="common">Paecilomyces lilacinus</name>
    <dbReference type="NCBI Taxonomy" id="33203"/>
    <lineage>
        <taxon>Eukaryota</taxon>
        <taxon>Fungi</taxon>
        <taxon>Dikarya</taxon>
        <taxon>Ascomycota</taxon>
        <taxon>Pezizomycotina</taxon>
        <taxon>Sordariomycetes</taxon>
        <taxon>Hypocreomycetidae</taxon>
        <taxon>Hypocreales</taxon>
        <taxon>Ophiocordycipitaceae</taxon>
        <taxon>Purpureocillium</taxon>
    </lineage>
</organism>
<evidence type="ECO:0000313" key="2">
    <source>
        <dbReference type="EMBL" id="PWI76341.1"/>
    </source>
</evidence>
<gene>
    <name evidence="2" type="ORF">PCL_03535</name>
</gene>
<feature type="region of interest" description="Disordered" evidence="1">
    <location>
        <begin position="180"/>
        <end position="223"/>
    </location>
</feature>
<accession>A0A2U3EPB8</accession>
<evidence type="ECO:0000256" key="1">
    <source>
        <dbReference type="SAM" id="MobiDB-lite"/>
    </source>
</evidence>
<feature type="compositionally biased region" description="Basic and acidic residues" evidence="1">
    <location>
        <begin position="197"/>
        <end position="210"/>
    </location>
</feature>
<dbReference type="EMBL" id="LCWV01000001">
    <property type="protein sequence ID" value="PWI76341.1"/>
    <property type="molecule type" value="Genomic_DNA"/>
</dbReference>
<evidence type="ECO:0000313" key="3">
    <source>
        <dbReference type="Proteomes" id="UP000245956"/>
    </source>
</evidence>
<dbReference type="Proteomes" id="UP000245956">
    <property type="component" value="Unassembled WGS sequence"/>
</dbReference>
<sequence length="600" mass="64006">MDSQAWCTAACHCKRGDGKGRGAGRVAWPPQPRKPLASSPGHPSELLTEQNGSFDALAANTSAHHLCRRGGRTRGSRGGSVLGRLRRCHWDTTWALAAVGASPFTGHPSGPFGAKPGGLSEPLAASHAIFQASWQGVLGPAAAPGHGGLGDMQRFPPAWWTGGTLAHSNKVPLLQAFGGLGWDKPRTSGRDGGSSDFGKDSSGEDQESKRATQTRTPGQMDGDRPAVVRVELCRQDHADADADAAADANANAGRGRKGWLVACKEHSMSTTIDRESPPHAVGPETDNGSLGLLAKSYLDVVSPHLQRSDFGIAMVQLLWRNTVEQLHATVVIEAYHGSLVTGDELLGRPARQMRFQGLEALGSKASSRHKDNGGGNGGNGPQPPLGFGGPASLGRRKEWSLAQVAIVLTPHGQLATPFRSMPDVQRRLQEKWTAGERPVALNRADKAPAITSKVAARQRPQPIGHFRQRVPLAAPTVSLVEEQWIVGRQAALDWHFDGEEEAAVLSSLMSGGWCQAQFSDDPAPPLSYEGRDEVGAADDITGVLGQMRREHPLRKAAIGIVQRAGQMIGYKKINQRPSKAGTILQGRQPMLAWPGWRAQD</sequence>
<proteinExistence type="predicted"/>
<dbReference type="AlphaFoldDB" id="A0A2U3EPB8"/>
<feature type="compositionally biased region" description="Gly residues" evidence="1">
    <location>
        <begin position="373"/>
        <end position="391"/>
    </location>
</feature>
<protein>
    <submittedName>
        <fullName evidence="2">Uncharacterized protein</fullName>
    </submittedName>
</protein>
<reference evidence="2 3" key="1">
    <citation type="journal article" date="2016" name="Front. Microbiol.">
        <title>Genome and transcriptome sequences reveal the specific parasitism of the nematophagous Purpureocillium lilacinum 36-1.</title>
        <authorList>
            <person name="Xie J."/>
            <person name="Li S."/>
            <person name="Mo C."/>
            <person name="Xiao X."/>
            <person name="Peng D."/>
            <person name="Wang G."/>
            <person name="Xiao Y."/>
        </authorList>
    </citation>
    <scope>NUCLEOTIDE SEQUENCE [LARGE SCALE GENOMIC DNA]</scope>
    <source>
        <strain evidence="2 3">36-1</strain>
    </source>
</reference>
<comment type="caution">
    <text evidence="2">The sequence shown here is derived from an EMBL/GenBank/DDBJ whole genome shotgun (WGS) entry which is preliminary data.</text>
</comment>
<name>A0A2U3EPB8_PURLI</name>